<keyword evidence="2" id="KW-1185">Reference proteome</keyword>
<gene>
    <name evidence="1" type="ORF">AAAU51_12640</name>
</gene>
<sequence>MELVYKNDKVKMQCTSVKAAKKLFGGNALLATSLLARVNALENAKIIKDIIAMPNFHFHPLKNKGRKNLEGYYAIDVKTRKDAWRIILRPLDEKEQPYDISIDQIAEIVEIVEITEVSKHYE</sequence>
<name>A0ABV1IXQ4_9FIRM</name>
<accession>A0ABV1IXQ4</accession>
<reference evidence="1 2" key="1">
    <citation type="submission" date="2024-04" db="EMBL/GenBank/DDBJ databases">
        <title>Human intestinal bacterial collection.</title>
        <authorList>
            <person name="Pauvert C."/>
            <person name="Hitch T.C.A."/>
            <person name="Clavel T."/>
        </authorList>
    </citation>
    <scope>NUCLEOTIDE SEQUENCE [LARGE SCALE GENOMIC DNA]</scope>
    <source>
        <strain evidence="1 2">CLA-AA-H249</strain>
    </source>
</reference>
<dbReference type="RefSeq" id="WP_178468705.1">
    <property type="nucleotide sequence ID" value="NZ_JBBNIN010000027.1"/>
</dbReference>
<comment type="caution">
    <text evidence="1">The sequence shown here is derived from an EMBL/GenBank/DDBJ whole genome shotgun (WGS) entry which is preliminary data.</text>
</comment>
<dbReference type="InterPro" id="IPR035093">
    <property type="entry name" value="RelE/ParE_toxin_dom_sf"/>
</dbReference>
<evidence type="ECO:0000313" key="1">
    <source>
        <dbReference type="EMBL" id="MEQ2712000.1"/>
    </source>
</evidence>
<protein>
    <recommendedName>
        <fullName evidence="3">Plasmid maintenance system killer protein</fullName>
    </recommendedName>
</protein>
<dbReference type="Gene3D" id="3.30.2310.20">
    <property type="entry name" value="RelE-like"/>
    <property type="match status" value="1"/>
</dbReference>
<evidence type="ECO:0008006" key="3">
    <source>
        <dbReference type="Google" id="ProtNLM"/>
    </source>
</evidence>
<proteinExistence type="predicted"/>
<evidence type="ECO:0000313" key="2">
    <source>
        <dbReference type="Proteomes" id="UP001482154"/>
    </source>
</evidence>
<dbReference type="Proteomes" id="UP001482154">
    <property type="component" value="Unassembled WGS sequence"/>
</dbReference>
<dbReference type="EMBL" id="JBBNIN010000027">
    <property type="protein sequence ID" value="MEQ2712000.1"/>
    <property type="molecule type" value="Genomic_DNA"/>
</dbReference>
<organism evidence="1 2">
    <name type="scientific">Anaerostipes amylophilus</name>
    <dbReference type="NCBI Taxonomy" id="2981779"/>
    <lineage>
        <taxon>Bacteria</taxon>
        <taxon>Bacillati</taxon>
        <taxon>Bacillota</taxon>
        <taxon>Clostridia</taxon>
        <taxon>Lachnospirales</taxon>
        <taxon>Lachnospiraceae</taxon>
        <taxon>Anaerostipes</taxon>
    </lineage>
</organism>